<gene>
    <name evidence="3" type="ORF">QBC42DRAFT_265568</name>
</gene>
<feature type="region of interest" description="Disordered" evidence="1">
    <location>
        <begin position="462"/>
        <end position="547"/>
    </location>
</feature>
<feature type="compositionally biased region" description="Basic and acidic residues" evidence="1">
    <location>
        <begin position="462"/>
        <end position="477"/>
    </location>
</feature>
<dbReference type="AlphaFoldDB" id="A0AAV9HRP7"/>
<feature type="domain" description="C2H2-type" evidence="2">
    <location>
        <begin position="757"/>
        <end position="784"/>
    </location>
</feature>
<feature type="compositionally biased region" description="Basic residues" evidence="1">
    <location>
        <begin position="1"/>
        <end position="11"/>
    </location>
</feature>
<dbReference type="SMART" id="SM00355">
    <property type="entry name" value="ZnF_C2H2"/>
    <property type="match status" value="4"/>
</dbReference>
<feature type="compositionally biased region" description="Polar residues" evidence="1">
    <location>
        <begin position="515"/>
        <end position="528"/>
    </location>
</feature>
<evidence type="ECO:0000259" key="2">
    <source>
        <dbReference type="SMART" id="SM00355"/>
    </source>
</evidence>
<dbReference type="Proteomes" id="UP001321749">
    <property type="component" value="Unassembled WGS sequence"/>
</dbReference>
<dbReference type="GO" id="GO:0003700">
    <property type="term" value="F:DNA-binding transcription factor activity"/>
    <property type="evidence" value="ECO:0007669"/>
    <property type="project" value="InterPro"/>
</dbReference>
<name>A0AAV9HRP7_9PEZI</name>
<reference evidence="3" key="2">
    <citation type="submission" date="2023-06" db="EMBL/GenBank/DDBJ databases">
        <authorList>
            <consortium name="Lawrence Berkeley National Laboratory"/>
            <person name="Mondo S.J."/>
            <person name="Hensen N."/>
            <person name="Bonometti L."/>
            <person name="Westerberg I."/>
            <person name="Brannstrom I.O."/>
            <person name="Guillou S."/>
            <person name="Cros-Aarteil S."/>
            <person name="Calhoun S."/>
            <person name="Haridas S."/>
            <person name="Kuo A."/>
            <person name="Pangilinan J."/>
            <person name="Riley R."/>
            <person name="Labutti K."/>
            <person name="Andreopoulos B."/>
            <person name="Lipzen A."/>
            <person name="Chen C."/>
            <person name="Yanf M."/>
            <person name="Daum C."/>
            <person name="Ng V."/>
            <person name="Clum A."/>
            <person name="Steindorff A."/>
            <person name="Ohm R."/>
            <person name="Martin F."/>
            <person name="Silar P."/>
            <person name="Natvig D."/>
            <person name="Lalanne C."/>
            <person name="Gautier V."/>
            <person name="Ament-Velasquez S.L."/>
            <person name="Kruys A."/>
            <person name="Hutchinson M.I."/>
            <person name="Powell A.J."/>
            <person name="Barry K."/>
            <person name="Miller A.N."/>
            <person name="Grigoriev I.V."/>
            <person name="Debuchy R."/>
            <person name="Gladieux P."/>
            <person name="Thoren M.H."/>
            <person name="Johannesson H."/>
        </authorList>
    </citation>
    <scope>NUCLEOTIDE SEQUENCE</scope>
    <source>
        <strain evidence="3">PSN324</strain>
    </source>
</reference>
<comment type="caution">
    <text evidence="3">The sequence shown here is derived from an EMBL/GenBank/DDBJ whole genome shotgun (WGS) entry which is preliminary data.</text>
</comment>
<feature type="compositionally biased region" description="Pro residues" evidence="1">
    <location>
        <begin position="14"/>
        <end position="36"/>
    </location>
</feature>
<feature type="region of interest" description="Disordered" evidence="1">
    <location>
        <begin position="597"/>
        <end position="626"/>
    </location>
</feature>
<feature type="domain" description="C2H2-type" evidence="2">
    <location>
        <begin position="684"/>
        <end position="715"/>
    </location>
</feature>
<keyword evidence="4" id="KW-1185">Reference proteome</keyword>
<feature type="domain" description="C2H2-type" evidence="2">
    <location>
        <begin position="651"/>
        <end position="678"/>
    </location>
</feature>
<feature type="region of interest" description="Disordered" evidence="1">
    <location>
        <begin position="1"/>
        <end position="48"/>
    </location>
</feature>
<protein>
    <recommendedName>
        <fullName evidence="2">C2H2-type domain-containing protein</fullName>
    </recommendedName>
</protein>
<evidence type="ECO:0000313" key="4">
    <source>
        <dbReference type="Proteomes" id="UP001321749"/>
    </source>
</evidence>
<dbReference type="Gene3D" id="3.30.160.60">
    <property type="entry name" value="Classic Zinc Finger"/>
    <property type="match status" value="1"/>
</dbReference>
<reference evidence="3" key="1">
    <citation type="journal article" date="2023" name="Mol. Phylogenet. Evol.">
        <title>Genome-scale phylogeny and comparative genomics of the fungal order Sordariales.</title>
        <authorList>
            <person name="Hensen N."/>
            <person name="Bonometti L."/>
            <person name="Westerberg I."/>
            <person name="Brannstrom I.O."/>
            <person name="Guillou S."/>
            <person name="Cros-Aarteil S."/>
            <person name="Calhoun S."/>
            <person name="Haridas S."/>
            <person name="Kuo A."/>
            <person name="Mondo S."/>
            <person name="Pangilinan J."/>
            <person name="Riley R."/>
            <person name="LaButti K."/>
            <person name="Andreopoulos B."/>
            <person name="Lipzen A."/>
            <person name="Chen C."/>
            <person name="Yan M."/>
            <person name="Daum C."/>
            <person name="Ng V."/>
            <person name="Clum A."/>
            <person name="Steindorff A."/>
            <person name="Ohm R.A."/>
            <person name="Martin F."/>
            <person name="Silar P."/>
            <person name="Natvig D.O."/>
            <person name="Lalanne C."/>
            <person name="Gautier V."/>
            <person name="Ament-Velasquez S.L."/>
            <person name="Kruys A."/>
            <person name="Hutchinson M.I."/>
            <person name="Powell A.J."/>
            <person name="Barry K."/>
            <person name="Miller A.N."/>
            <person name="Grigoriev I.V."/>
            <person name="Debuchy R."/>
            <person name="Gladieux P."/>
            <person name="Hiltunen Thoren M."/>
            <person name="Johannesson H."/>
        </authorList>
    </citation>
    <scope>NUCLEOTIDE SEQUENCE</scope>
    <source>
        <strain evidence="3">PSN324</strain>
    </source>
</reference>
<accession>A0AAV9HRP7</accession>
<dbReference type="InterPro" id="IPR013087">
    <property type="entry name" value="Znf_C2H2_type"/>
</dbReference>
<sequence>MEPSSKRRRLAPKVPDPPAHPPLPSTPAAVPAPPAQQPQAQTLAHSYTQGEIASQHYAPPEPPLPERHEFEAFARHLQDAAMHIYQRTLKPHHNNVSVLMLRWEDDTSVEPDMLALEKVFRERYHYQTDKWAIPTVPNPISKLGVQMAPFLDKAHPDHLLIIYYAGHGFVGPDGQLYWASNTREDAAKLKWDGVRCLFEDAQSEVLLLIDSCAIPNPPLSGSNVAKQVIAAYTPEQSGMEPGTRSFTASLAETFLKLGAPSRAFSVQKLFDDLRQQRLQETTQAIARLTNGTAKQFVGPERTPAMFNLTHPKGPGIVLVPLDPKAAQLESPPESANIDAQNTWKANSEDQPLSSEEVVDLTFDEHRVLVCTTFVGDASPDMAFFNQWLQNTPAAASKITVEGMFLGPPTMLLISMPHSVWNIVQHDKVCCFLGTIGSHNMIHLYQRLVKSAANAPLVPIKDAENKDSRTMPEARVPLKDSSPVARQDSGAHFVPIQQEAQTPARQAGRRPPVATVNGSAPQPQASPSRTPAGGPLKEEVEDSAEMKEAAEQLKALSHVRHVSDDEHTRVGDTIAVRHPLDPGSPLDVVVATGDEIHYTPEHGTPSSKPKARRPLQKQTPKQETRCNHCSHAPFKDSSSLRKHIAAAHTRPFPCAFSFAGCASTFGSKNEWKRHIASQHLCLTYYRCSSCPQGTGDGKGNEFNRKDLFTQHLRRMHAPFSIKKALNKTDSKLQQEWEAHVKEMQSSCLVIRRQPPQRSACPKADCQSVFEGAGSWDEWTEHVGRHMEKGEASQMGVDPMLSQWALEEGIIERLDDGGYRLTNGNGLISAEKEANNTFAADDSKQDDDDPSITVAITLPMVDNMDVD</sequence>
<dbReference type="PANTHER" id="PTHR23225:SF2">
    <property type="entry name" value="AT09679P-RELATED"/>
    <property type="match status" value="1"/>
</dbReference>
<proteinExistence type="predicted"/>
<dbReference type="InterPro" id="IPR039970">
    <property type="entry name" value="TF_Grauzone"/>
</dbReference>
<organism evidence="3 4">
    <name type="scientific">Cladorrhinum samala</name>
    <dbReference type="NCBI Taxonomy" id="585594"/>
    <lineage>
        <taxon>Eukaryota</taxon>
        <taxon>Fungi</taxon>
        <taxon>Dikarya</taxon>
        <taxon>Ascomycota</taxon>
        <taxon>Pezizomycotina</taxon>
        <taxon>Sordariomycetes</taxon>
        <taxon>Sordariomycetidae</taxon>
        <taxon>Sordariales</taxon>
        <taxon>Podosporaceae</taxon>
        <taxon>Cladorrhinum</taxon>
    </lineage>
</organism>
<feature type="domain" description="C2H2-type" evidence="2">
    <location>
        <begin position="623"/>
        <end position="647"/>
    </location>
</feature>
<dbReference type="EMBL" id="MU864959">
    <property type="protein sequence ID" value="KAK4463437.1"/>
    <property type="molecule type" value="Genomic_DNA"/>
</dbReference>
<evidence type="ECO:0000313" key="3">
    <source>
        <dbReference type="EMBL" id="KAK4463437.1"/>
    </source>
</evidence>
<dbReference type="PANTHER" id="PTHR23225">
    <property type="entry name" value="ZINC FINGER PROTEIN"/>
    <property type="match status" value="1"/>
</dbReference>
<evidence type="ECO:0000256" key="1">
    <source>
        <dbReference type="SAM" id="MobiDB-lite"/>
    </source>
</evidence>